<protein>
    <submittedName>
        <fullName evidence="7">Histidine kinase</fullName>
    </submittedName>
</protein>
<reference evidence="10" key="2">
    <citation type="journal article" date="2019" name="Int. J. Syst. Evol. Microbiol.">
        <title>The Global Catalogue of Microorganisms (GCM) 10K type strain sequencing project: providing services to taxonomists for standard genome sequencing and annotation.</title>
        <authorList>
            <consortium name="The Broad Institute Genomics Platform"/>
            <consortium name="The Broad Institute Genome Sequencing Center for Infectious Disease"/>
            <person name="Wu L."/>
            <person name="Ma J."/>
        </authorList>
    </citation>
    <scope>NUCLEOTIDE SEQUENCE [LARGE SCALE GENOMIC DNA]</scope>
    <source>
        <strain evidence="10">CGMCC 1.15931</strain>
    </source>
</reference>
<reference evidence="8 9" key="3">
    <citation type="submission" date="2019-11" db="EMBL/GenBank/DDBJ databases">
        <title>Type strains purchased from KCTC, JCM and DSMZ.</title>
        <authorList>
            <person name="Lu H."/>
        </authorList>
    </citation>
    <scope>NUCLEOTIDE SEQUENCE [LARGE SCALE GENOMIC DNA]</scope>
    <source>
        <strain evidence="8 9">KCTC 52429</strain>
    </source>
</reference>
<dbReference type="Gene3D" id="2.130.10.10">
    <property type="entry name" value="YVTN repeat-like/Quinoprotein amine dehydrogenase"/>
    <property type="match status" value="2"/>
</dbReference>
<dbReference type="PANTHER" id="PTHR24421:SF62">
    <property type="entry name" value="SENSORY TRANSDUCTION HISTIDINE KINASE"/>
    <property type="match status" value="1"/>
</dbReference>
<dbReference type="Proteomes" id="UP000622638">
    <property type="component" value="Unassembled WGS sequence"/>
</dbReference>
<evidence type="ECO:0000313" key="9">
    <source>
        <dbReference type="Proteomes" id="UP000430634"/>
    </source>
</evidence>
<dbReference type="Proteomes" id="UP000430634">
    <property type="component" value="Unassembled WGS sequence"/>
</dbReference>
<accession>A0A6I3T235</accession>
<dbReference type="AlphaFoldDB" id="A0A6I3T235"/>
<dbReference type="Gene3D" id="3.30.565.10">
    <property type="entry name" value="Histidine kinase-like ATPase, C-terminal domain"/>
    <property type="match status" value="1"/>
</dbReference>
<evidence type="ECO:0000313" key="10">
    <source>
        <dbReference type="Proteomes" id="UP000622638"/>
    </source>
</evidence>
<evidence type="ECO:0000256" key="1">
    <source>
        <dbReference type="ARBA" id="ARBA00022679"/>
    </source>
</evidence>
<proteinExistence type="predicted"/>
<reference evidence="7" key="1">
    <citation type="journal article" date="2014" name="Int. J. Syst. Evol. Microbiol.">
        <title>Complete genome of a new Firmicutes species belonging to the dominant human colonic microbiota ('Ruminococcus bicirculans') reveals two chromosomes and a selective capacity to utilize plant glucans.</title>
        <authorList>
            <consortium name="NISC Comparative Sequencing Program"/>
            <person name="Wegmann U."/>
            <person name="Louis P."/>
            <person name="Goesmann A."/>
            <person name="Henrissat B."/>
            <person name="Duncan S.H."/>
            <person name="Flint H.J."/>
        </authorList>
    </citation>
    <scope>NUCLEOTIDE SEQUENCE</scope>
    <source>
        <strain evidence="7">CGMCC 1.15931</strain>
    </source>
</reference>
<dbReference type="Gene3D" id="1.20.5.1930">
    <property type="match status" value="1"/>
</dbReference>
<keyword evidence="3" id="KW-0902">Two-component regulatory system</keyword>
<keyword evidence="4" id="KW-0812">Transmembrane</keyword>
<feature type="chain" id="PRO_5026219082" evidence="5">
    <location>
        <begin position="22"/>
        <end position="987"/>
    </location>
</feature>
<reference evidence="7" key="4">
    <citation type="submission" date="2024-05" db="EMBL/GenBank/DDBJ databases">
        <authorList>
            <person name="Sun Q."/>
            <person name="Zhou Y."/>
        </authorList>
    </citation>
    <scope>NUCLEOTIDE SEQUENCE</scope>
    <source>
        <strain evidence="7">CGMCC 1.15931</strain>
    </source>
</reference>
<keyword evidence="1" id="KW-0808">Transferase</keyword>
<keyword evidence="4" id="KW-0472">Membrane</keyword>
<keyword evidence="5" id="KW-0732">Signal</keyword>
<dbReference type="PROSITE" id="PS51257">
    <property type="entry name" value="PROKAR_LIPOPROTEIN"/>
    <property type="match status" value="1"/>
</dbReference>
<keyword evidence="2 7" id="KW-0418">Kinase</keyword>
<dbReference type="InterPro" id="IPR050482">
    <property type="entry name" value="Sensor_HK_TwoCompSys"/>
</dbReference>
<evidence type="ECO:0000256" key="5">
    <source>
        <dbReference type="SAM" id="SignalP"/>
    </source>
</evidence>
<evidence type="ECO:0000256" key="4">
    <source>
        <dbReference type="SAM" id="Phobius"/>
    </source>
</evidence>
<evidence type="ECO:0000256" key="2">
    <source>
        <dbReference type="ARBA" id="ARBA00022777"/>
    </source>
</evidence>
<comment type="caution">
    <text evidence="8">The sequence shown here is derived from an EMBL/GenBank/DDBJ whole genome shotgun (WGS) entry which is preliminary data.</text>
</comment>
<dbReference type="GO" id="GO:0000155">
    <property type="term" value="F:phosphorelay sensor kinase activity"/>
    <property type="evidence" value="ECO:0007669"/>
    <property type="project" value="InterPro"/>
</dbReference>
<dbReference type="InterPro" id="IPR003594">
    <property type="entry name" value="HATPase_dom"/>
</dbReference>
<gene>
    <name evidence="7" type="ORF">GCM10011572_51470</name>
    <name evidence="8" type="ORF">GM672_23205</name>
</gene>
<dbReference type="CDD" id="cd16917">
    <property type="entry name" value="HATPase_UhpB-NarQ-NarX-like"/>
    <property type="match status" value="1"/>
</dbReference>
<dbReference type="InterPro" id="IPR011123">
    <property type="entry name" value="Y_Y_Y"/>
</dbReference>
<keyword evidence="4" id="KW-1133">Transmembrane helix</keyword>
<evidence type="ECO:0000259" key="6">
    <source>
        <dbReference type="SMART" id="SM00387"/>
    </source>
</evidence>
<evidence type="ECO:0000256" key="3">
    <source>
        <dbReference type="ARBA" id="ARBA00023012"/>
    </source>
</evidence>
<dbReference type="Pfam" id="PF07495">
    <property type="entry name" value="Y_Y_Y"/>
    <property type="match status" value="1"/>
</dbReference>
<dbReference type="SMART" id="SM00387">
    <property type="entry name" value="HATPase_c"/>
    <property type="match status" value="1"/>
</dbReference>
<sequence>MALGRLVVFCMALLASCPVWAAPPPADGVTHERRRWTQADGAPQQSYKMTQDDRGLLWFSSPAGLTSFDGVRFRPEHTVFGHPLASPSVSLVMALPGGRIAVGYHFGGLDIFSRTGVQRFVAGKNFPAGSTLSLVLDRDGMLHACTTSGLVRLRQGRWETFGKESLPTGMPTAIVFDRDDTLWVSVNATYYARRSGTATFVKQLAADDQWLTTVGGVVHTVTRDRGLVRLRFGGPVEQVRMEKPATGAPALYQNGMFDGPGGSLWYQRADGVARMAPGADGVLHAVEVFPYPAGNGDAPHTGMVDREGNLWLIAYESIERYRPHRFRQVPVTKESLAWMAQRGFGDELWLGSPESPLRRMQADGTMRATEVLSPNALLRVADDHVWVGTARELWEFHGASERRIDLPAPLGTRYEIQSLARDRAGRLLVSIIRNGIWIFDADGWRQDPRMRGVPEPTPLSMLTDKAGRTWLSLVNERFGELTQDGFRLLPANVGMQVGTGTAMLDVAGRVLLGGDRGVAWLRGDRAVPMRLAGDDAVGRVSGMAVDGTGSLWLHGDKGLYRLTAAQLQRFWQAPDQPVDAELFNFEDGVRGLPAQVRPLPSLAVAHGGRLYYATMSQVGWIDAASIQRNPRPPGVLVQSLYAAGRAYDAADGLVLPERTTAVDIAFTATALSVPERVKLKYRLDGVDGDWRDARRERGAQYTNLAPGRYRFHVIAANEDGVWNRTGAGFAFEIRPAFWQTWWFRLACAAALLLLLAQMYRWRMAVVRRRAEERTAARLDATMQERNRIARSLHDNLLQAVQALILRFHMVQTRLPKEPELQAMLDKVLGYAEKLVAHARDEVLALRQAPPCAELLDELRGALEKAAPGADGLLDFETKGTPRPLHNDTAVELLYVLREAVVNSARHAGGTRITVRLHFGDDMLEGEVADDGIGIDPVIAATGRAGHWGLAGMRERMARVGGTLAVGPGDGAGVLVRFAIPAGRAYGG</sequence>
<dbReference type="Gene3D" id="2.60.40.10">
    <property type="entry name" value="Immunoglobulins"/>
    <property type="match status" value="1"/>
</dbReference>
<dbReference type="InterPro" id="IPR036890">
    <property type="entry name" value="HATPase_C_sf"/>
</dbReference>
<dbReference type="EMBL" id="WNKZ01000094">
    <property type="protein sequence ID" value="MTV55638.1"/>
    <property type="molecule type" value="Genomic_DNA"/>
</dbReference>
<dbReference type="Pfam" id="PF02518">
    <property type="entry name" value="HATPase_c"/>
    <property type="match status" value="1"/>
</dbReference>
<dbReference type="RefSeq" id="WP_155472896.1">
    <property type="nucleotide sequence ID" value="NZ_BMKG01000037.1"/>
</dbReference>
<dbReference type="SUPFAM" id="SSF55874">
    <property type="entry name" value="ATPase domain of HSP90 chaperone/DNA topoisomerase II/histidine kinase"/>
    <property type="match status" value="1"/>
</dbReference>
<name>A0A6I3T235_9BURK</name>
<feature type="signal peptide" evidence="5">
    <location>
        <begin position="1"/>
        <end position="21"/>
    </location>
</feature>
<dbReference type="InterPro" id="IPR013783">
    <property type="entry name" value="Ig-like_fold"/>
</dbReference>
<dbReference type="InterPro" id="IPR015943">
    <property type="entry name" value="WD40/YVTN_repeat-like_dom_sf"/>
</dbReference>
<dbReference type="PANTHER" id="PTHR24421">
    <property type="entry name" value="NITRATE/NITRITE SENSOR PROTEIN NARX-RELATED"/>
    <property type="match status" value="1"/>
</dbReference>
<dbReference type="EMBL" id="BMKG01000037">
    <property type="protein sequence ID" value="GGC23657.1"/>
    <property type="molecule type" value="Genomic_DNA"/>
</dbReference>
<dbReference type="InterPro" id="IPR011712">
    <property type="entry name" value="Sig_transdc_His_kin_sub3_dim/P"/>
</dbReference>
<feature type="domain" description="Histidine kinase/HSP90-like ATPase" evidence="6">
    <location>
        <begin position="887"/>
        <end position="983"/>
    </location>
</feature>
<dbReference type="GO" id="GO:0046983">
    <property type="term" value="F:protein dimerization activity"/>
    <property type="evidence" value="ECO:0007669"/>
    <property type="project" value="InterPro"/>
</dbReference>
<dbReference type="GO" id="GO:0016020">
    <property type="term" value="C:membrane"/>
    <property type="evidence" value="ECO:0007669"/>
    <property type="project" value="InterPro"/>
</dbReference>
<evidence type="ECO:0000313" key="7">
    <source>
        <dbReference type="EMBL" id="GGC23657.1"/>
    </source>
</evidence>
<dbReference type="SUPFAM" id="SSF63829">
    <property type="entry name" value="Calcium-dependent phosphotriesterase"/>
    <property type="match status" value="2"/>
</dbReference>
<feature type="transmembrane region" description="Helical" evidence="4">
    <location>
        <begin position="741"/>
        <end position="759"/>
    </location>
</feature>
<evidence type="ECO:0000313" key="8">
    <source>
        <dbReference type="EMBL" id="MTV55638.1"/>
    </source>
</evidence>
<keyword evidence="10" id="KW-1185">Reference proteome</keyword>
<dbReference type="OrthoDB" id="5384984at2"/>
<organism evidence="8 9">
    <name type="scientific">Pseudoduganella buxea</name>
    <dbReference type="NCBI Taxonomy" id="1949069"/>
    <lineage>
        <taxon>Bacteria</taxon>
        <taxon>Pseudomonadati</taxon>
        <taxon>Pseudomonadota</taxon>
        <taxon>Betaproteobacteria</taxon>
        <taxon>Burkholderiales</taxon>
        <taxon>Oxalobacteraceae</taxon>
        <taxon>Telluria group</taxon>
        <taxon>Pseudoduganella</taxon>
    </lineage>
</organism>
<dbReference type="Pfam" id="PF07730">
    <property type="entry name" value="HisKA_3"/>
    <property type="match status" value="1"/>
</dbReference>